<dbReference type="Pfam" id="PF00005">
    <property type="entry name" value="ABC_tran"/>
    <property type="match status" value="1"/>
</dbReference>
<dbReference type="Pfam" id="PF12399">
    <property type="entry name" value="BCA_ABC_TP_C"/>
    <property type="match status" value="1"/>
</dbReference>
<keyword evidence="8 9" id="KW-0472">Membrane</keyword>
<feature type="transmembrane region" description="Helical" evidence="9">
    <location>
        <begin position="250"/>
        <end position="276"/>
    </location>
</feature>
<dbReference type="PANTHER" id="PTHR45772">
    <property type="entry name" value="CONSERVED COMPONENT OF ABC TRANSPORTER FOR NATURAL AMINO ACIDS-RELATED"/>
    <property type="match status" value="1"/>
</dbReference>
<dbReference type="GO" id="GO:0015658">
    <property type="term" value="F:branched-chain amino acid transmembrane transporter activity"/>
    <property type="evidence" value="ECO:0007669"/>
    <property type="project" value="InterPro"/>
</dbReference>
<feature type="transmembrane region" description="Helical" evidence="9">
    <location>
        <begin position="38"/>
        <end position="57"/>
    </location>
</feature>
<dbReference type="InterPro" id="IPR003593">
    <property type="entry name" value="AAA+_ATPase"/>
</dbReference>
<evidence type="ECO:0000256" key="8">
    <source>
        <dbReference type="ARBA" id="ARBA00023136"/>
    </source>
</evidence>
<dbReference type="InterPro" id="IPR027417">
    <property type="entry name" value="P-loop_NTPase"/>
</dbReference>
<dbReference type="GO" id="GO:0016887">
    <property type="term" value="F:ATP hydrolysis activity"/>
    <property type="evidence" value="ECO:0007669"/>
    <property type="project" value="InterPro"/>
</dbReference>
<dbReference type="InterPro" id="IPR032823">
    <property type="entry name" value="BCA_ABC_TP_C"/>
</dbReference>
<evidence type="ECO:0000256" key="7">
    <source>
        <dbReference type="ARBA" id="ARBA00022989"/>
    </source>
</evidence>
<dbReference type="SUPFAM" id="SSF52540">
    <property type="entry name" value="P-loop containing nucleoside triphosphate hydrolases"/>
    <property type="match status" value="1"/>
</dbReference>
<feature type="transmembrane region" description="Helical" evidence="9">
    <location>
        <begin position="117"/>
        <end position="137"/>
    </location>
</feature>
<evidence type="ECO:0000256" key="2">
    <source>
        <dbReference type="ARBA" id="ARBA00022448"/>
    </source>
</evidence>
<comment type="subcellular location">
    <subcellularLocation>
        <location evidence="1">Cell membrane</location>
        <topology evidence="1">Multi-pass membrane protein</topology>
    </subcellularLocation>
</comment>
<dbReference type="EMBL" id="CP020443">
    <property type="protein sequence ID" value="ARC38711.1"/>
    <property type="molecule type" value="Genomic_DNA"/>
</dbReference>
<dbReference type="KEGG" id="pye:A6J80_20625"/>
<keyword evidence="4 9" id="KW-0812">Transmembrane</keyword>
<evidence type="ECO:0000256" key="1">
    <source>
        <dbReference type="ARBA" id="ARBA00004651"/>
    </source>
</evidence>
<keyword evidence="2" id="KW-0813">Transport</keyword>
<dbReference type="GO" id="GO:0005886">
    <property type="term" value="C:plasma membrane"/>
    <property type="evidence" value="ECO:0007669"/>
    <property type="project" value="UniProtKB-SubCell"/>
</dbReference>
<evidence type="ECO:0000256" key="3">
    <source>
        <dbReference type="ARBA" id="ARBA00022475"/>
    </source>
</evidence>
<feature type="transmembrane region" description="Helical" evidence="9">
    <location>
        <begin position="64"/>
        <end position="82"/>
    </location>
</feature>
<keyword evidence="11" id="KW-0614">Plasmid</keyword>
<dbReference type="InterPro" id="IPR003439">
    <property type="entry name" value="ABC_transporter-like_ATP-bd"/>
</dbReference>
<feature type="domain" description="ABC transporter" evidence="10">
    <location>
        <begin position="343"/>
        <end position="578"/>
    </location>
</feature>
<evidence type="ECO:0000256" key="6">
    <source>
        <dbReference type="ARBA" id="ARBA00022840"/>
    </source>
</evidence>
<evidence type="ECO:0000256" key="4">
    <source>
        <dbReference type="ARBA" id="ARBA00022692"/>
    </source>
</evidence>
<name>A0A1V0GY18_9RHOB</name>
<dbReference type="GO" id="GO:0005524">
    <property type="term" value="F:ATP binding"/>
    <property type="evidence" value="ECO:0007669"/>
    <property type="project" value="UniProtKB-KW"/>
</dbReference>
<sequence length="584" mass="61183">MNIAFSRRKRLFIAAGLSIGLVIGVAFLAPTHGYYLNIMMQAATYAIAVAGVVIVLGYCGQLSLCQAAFLGIGAYCVAIGTADHGLPFFLALAIGVGVTGLGGVLLGLATLRLGGHYLAMVTIGLQMIVTMVLTNWIGFTHGPDGVSGIQRPMLGPLDLTGGPAYLALCLGFLVLVTAYAAFLKGSRLGRAMQAVRDNEIAASTCGINVFRTKTVAFGISAALGGLGGGLFAGAFAYISPDQFTLNESIVLLTMALLGGVQSPIGALLGTMMLVLLPEWLRFLRQAYMAVYGAAVIAIIIFLPRGLWGLLTDRFARPARRDTGPVSPLPLLSRTGRMSDSAVLEIDGLAKHFGGLKALDGVDMRVRKGSVHALIGPNGSGKTTLLNVVTGLYGATAGTVRLGGRDVTALPPHARARLGMCRTYQNIRVFRDLSVLDNVIIGAERDGNDVSGTEATAGRALAALDFVGLRDVAALPVSALPYGHQRYVEIARALAGSPEVLLLDEPAAGLNLTEKGEMAALLKRLKGHGMTIVIIDHDMKLIEQVADHITVLNFGRRIADGAPRAVLSHPDVVAAYLGEPQNEAA</sequence>
<feature type="transmembrane region" description="Helical" evidence="9">
    <location>
        <begin position="215"/>
        <end position="238"/>
    </location>
</feature>
<dbReference type="FunFam" id="3.40.50.300:FF:000421">
    <property type="entry name" value="Branched-chain amino acid ABC transporter ATP-binding protein"/>
    <property type="match status" value="1"/>
</dbReference>
<keyword evidence="5" id="KW-0547">Nucleotide-binding</keyword>
<accession>A0A1V0GY18</accession>
<evidence type="ECO:0000313" key="11">
    <source>
        <dbReference type="EMBL" id="ARC38711.1"/>
    </source>
</evidence>
<dbReference type="SMART" id="SM00382">
    <property type="entry name" value="AAA"/>
    <property type="match status" value="1"/>
</dbReference>
<protein>
    <submittedName>
        <fullName evidence="11">ABC transporter</fullName>
    </submittedName>
</protein>
<feature type="transmembrane region" description="Helical" evidence="9">
    <location>
        <begin position="88"/>
        <end position="110"/>
    </location>
</feature>
<feature type="transmembrane region" description="Helical" evidence="9">
    <location>
        <begin position="164"/>
        <end position="183"/>
    </location>
</feature>
<dbReference type="CDD" id="cd03219">
    <property type="entry name" value="ABC_Mj1267_LivG_branched"/>
    <property type="match status" value="1"/>
</dbReference>
<gene>
    <name evidence="11" type="ORF">A6J80_20625</name>
</gene>
<proteinExistence type="predicted"/>
<dbReference type="InterPro" id="IPR051120">
    <property type="entry name" value="ABC_AA/LPS_Transport"/>
</dbReference>
<evidence type="ECO:0000256" key="5">
    <source>
        <dbReference type="ARBA" id="ARBA00022741"/>
    </source>
</evidence>
<feature type="transmembrane region" description="Helical" evidence="9">
    <location>
        <begin position="288"/>
        <end position="310"/>
    </location>
</feature>
<keyword evidence="7 9" id="KW-1133">Transmembrane helix</keyword>
<dbReference type="InterPro" id="IPR001851">
    <property type="entry name" value="ABC_transp_permease"/>
</dbReference>
<dbReference type="InterPro" id="IPR043428">
    <property type="entry name" value="LivM-like"/>
</dbReference>
<reference evidence="11" key="1">
    <citation type="submission" date="2017-12" db="EMBL/GenBank/DDBJ databases">
        <title>FDA dAtabase for Regulatory Grade micrObial Sequences (FDA-ARGOS): Supporting development and validation of Infectious Disease Dx tests.</title>
        <authorList>
            <person name="Campos J."/>
            <person name="Goldberg B."/>
            <person name="Tallon L."/>
            <person name="Sadzewicz L."/>
            <person name="Sengamalay N."/>
            <person name="Ott S."/>
            <person name="Godinez A."/>
            <person name="Nagaraj S."/>
            <person name="Vyas G."/>
            <person name="Aluvathingal J."/>
            <person name="Nadendla S."/>
            <person name="Geyer C."/>
            <person name="Nandy P."/>
            <person name="Hobson J."/>
            <person name="Sichtig H."/>
        </authorList>
    </citation>
    <scope>NUCLEOTIDE SEQUENCE</scope>
    <source>
        <strain evidence="11">FDAARGOS_252</strain>
        <plasmid evidence="11">unnamed3</plasmid>
    </source>
</reference>
<dbReference type="RefSeq" id="WP_080623005.1">
    <property type="nucleotide sequence ID" value="NZ_CAWMZI010000004.1"/>
</dbReference>
<evidence type="ECO:0000259" key="10">
    <source>
        <dbReference type="PROSITE" id="PS50893"/>
    </source>
</evidence>
<organism evidence="11 12">
    <name type="scientific">Paracoccus yeei</name>
    <dbReference type="NCBI Taxonomy" id="147645"/>
    <lineage>
        <taxon>Bacteria</taxon>
        <taxon>Pseudomonadati</taxon>
        <taxon>Pseudomonadota</taxon>
        <taxon>Alphaproteobacteria</taxon>
        <taxon>Rhodobacterales</taxon>
        <taxon>Paracoccaceae</taxon>
        <taxon>Paracoccus</taxon>
    </lineage>
</organism>
<dbReference type="CDD" id="cd06581">
    <property type="entry name" value="TM_PBP1_LivM_like"/>
    <property type="match status" value="1"/>
</dbReference>
<geneLocation type="plasmid" evidence="11 12">
    <name>unnamed3</name>
</geneLocation>
<dbReference type="Proteomes" id="UP000191257">
    <property type="component" value="Plasmid unnamed3"/>
</dbReference>
<dbReference type="PROSITE" id="PS50893">
    <property type="entry name" value="ABC_TRANSPORTER_2"/>
    <property type="match status" value="1"/>
</dbReference>
<keyword evidence="12" id="KW-1185">Reference proteome</keyword>
<keyword evidence="6" id="KW-0067">ATP-binding</keyword>
<dbReference type="Pfam" id="PF02653">
    <property type="entry name" value="BPD_transp_2"/>
    <property type="match status" value="1"/>
</dbReference>
<evidence type="ECO:0000256" key="9">
    <source>
        <dbReference type="SAM" id="Phobius"/>
    </source>
</evidence>
<evidence type="ECO:0000313" key="12">
    <source>
        <dbReference type="Proteomes" id="UP000191257"/>
    </source>
</evidence>
<keyword evidence="3" id="KW-1003">Cell membrane</keyword>
<dbReference type="Gene3D" id="3.40.50.300">
    <property type="entry name" value="P-loop containing nucleotide triphosphate hydrolases"/>
    <property type="match status" value="1"/>
</dbReference>
<dbReference type="AlphaFoldDB" id="A0A1V0GY18"/>